<dbReference type="AlphaFoldDB" id="A0A401IDM4"/>
<dbReference type="Pfam" id="PF11845">
    <property type="entry name" value="Tll0287-like"/>
    <property type="match status" value="1"/>
</dbReference>
<dbReference type="PANTHER" id="PTHR32089:SF112">
    <property type="entry name" value="LYSOZYME-LIKE PROTEIN-RELATED"/>
    <property type="match status" value="1"/>
</dbReference>
<accession>A0A401IDM4</accession>
<dbReference type="SMART" id="SM00304">
    <property type="entry name" value="HAMP"/>
    <property type="match status" value="1"/>
</dbReference>
<dbReference type="CDD" id="cd06225">
    <property type="entry name" value="HAMP"/>
    <property type="match status" value="1"/>
</dbReference>
<dbReference type="Proteomes" id="UP000287247">
    <property type="component" value="Unassembled WGS sequence"/>
</dbReference>
<keyword evidence="3" id="KW-0808">Transferase</keyword>
<proteinExistence type="predicted"/>
<dbReference type="GO" id="GO:0016301">
    <property type="term" value="F:kinase activity"/>
    <property type="evidence" value="ECO:0007669"/>
    <property type="project" value="UniProtKB-KW"/>
</dbReference>
<name>A0A401IDM4_APHSA</name>
<keyword evidence="1" id="KW-1133">Transmembrane helix</keyword>
<dbReference type="OrthoDB" id="510512at2"/>
<dbReference type="InterPro" id="IPR021796">
    <property type="entry name" value="Tll0287-like_dom"/>
</dbReference>
<evidence type="ECO:0000313" key="3">
    <source>
        <dbReference type="EMBL" id="GBF79280.1"/>
    </source>
</evidence>
<dbReference type="RefSeq" id="WP_124977809.1">
    <property type="nucleotide sequence ID" value="NZ_BDQK01000001.1"/>
</dbReference>
<dbReference type="Pfam" id="PF00672">
    <property type="entry name" value="HAMP"/>
    <property type="match status" value="1"/>
</dbReference>
<dbReference type="GO" id="GO:0016020">
    <property type="term" value="C:membrane"/>
    <property type="evidence" value="ECO:0007669"/>
    <property type="project" value="InterPro"/>
</dbReference>
<dbReference type="SUPFAM" id="SSF158472">
    <property type="entry name" value="HAMP domain-like"/>
    <property type="match status" value="1"/>
</dbReference>
<evidence type="ECO:0000313" key="4">
    <source>
        <dbReference type="Proteomes" id="UP000287247"/>
    </source>
</evidence>
<dbReference type="GO" id="GO:0007165">
    <property type="term" value="P:signal transduction"/>
    <property type="evidence" value="ECO:0007669"/>
    <property type="project" value="InterPro"/>
</dbReference>
<feature type="transmembrane region" description="Helical" evidence="1">
    <location>
        <begin position="220"/>
        <end position="239"/>
    </location>
</feature>
<protein>
    <submittedName>
        <fullName evidence="3">Two-component sensor histidine kinase</fullName>
    </submittedName>
</protein>
<evidence type="ECO:0000256" key="1">
    <source>
        <dbReference type="SAM" id="Phobius"/>
    </source>
</evidence>
<feature type="transmembrane region" description="Helical" evidence="1">
    <location>
        <begin position="12"/>
        <end position="34"/>
    </location>
</feature>
<keyword evidence="4" id="KW-1185">Reference proteome</keyword>
<organism evidence="3 4">
    <name type="scientific">Aphanothece sacrum FPU1</name>
    <dbReference type="NCBI Taxonomy" id="1920663"/>
    <lineage>
        <taxon>Bacteria</taxon>
        <taxon>Bacillati</taxon>
        <taxon>Cyanobacteriota</taxon>
        <taxon>Cyanophyceae</taxon>
        <taxon>Oscillatoriophycideae</taxon>
        <taxon>Chroococcales</taxon>
        <taxon>Aphanothecaceae</taxon>
        <taxon>Aphanothece</taxon>
    </lineage>
</organism>
<feature type="domain" description="HAMP" evidence="2">
    <location>
        <begin position="241"/>
        <end position="293"/>
    </location>
</feature>
<keyword evidence="1" id="KW-0472">Membrane</keyword>
<dbReference type="Gene3D" id="6.10.340.10">
    <property type="match status" value="1"/>
</dbReference>
<reference evidence="4" key="1">
    <citation type="submission" date="2017-05" db="EMBL/GenBank/DDBJ databases">
        <title>Physiological properties and genetic analysis related to exopolysaccharide production of fresh-water unicellular cyanobacterium Aphanothece sacrum, Suizenji Nori, that has been cultured as a food source in Japan.</title>
        <authorList>
            <person name="Kanesaki Y."/>
            <person name="Yoshikawa S."/>
            <person name="Ohki K."/>
        </authorList>
    </citation>
    <scope>NUCLEOTIDE SEQUENCE [LARGE SCALE GENOMIC DNA]</scope>
    <source>
        <strain evidence="4">FPU1</strain>
    </source>
</reference>
<dbReference type="PANTHER" id="PTHR32089">
    <property type="entry name" value="METHYL-ACCEPTING CHEMOTAXIS PROTEIN MCPB"/>
    <property type="match status" value="1"/>
</dbReference>
<gene>
    <name evidence="3" type="ORF">AsFPU1_0673</name>
</gene>
<dbReference type="EMBL" id="BDQK01000001">
    <property type="protein sequence ID" value="GBF79280.1"/>
    <property type="molecule type" value="Genomic_DNA"/>
</dbReference>
<evidence type="ECO:0000259" key="2">
    <source>
        <dbReference type="PROSITE" id="PS50885"/>
    </source>
</evidence>
<dbReference type="PROSITE" id="PS50885">
    <property type="entry name" value="HAMP"/>
    <property type="match status" value="1"/>
</dbReference>
<sequence>MLKDWKIATKLNILLVFISAIIVVLSSLFLAILLRHNSEEVIAEKALVLIETMSSIRNYTSTQVNPKLASRLETDPEFLPQTVPAYSAREVFEDFRNQGDYRDFFYKEATLNPTNTRDKADDFETQVIKKFRENPNLEQDSGFRSFAGGDVFYIARPLSVSKESCLRCHSTPQAAPKSQLATYGRENGFGWKLNEIVGVKMISVPANRILQNAQKLQSSVTSILVVCLLIAIVLINAFMKITVTKPLTKMAQLAQRISTGDLSQEFKHPFNDEMGLLAASLNRMKVSLEIAMDMLTSDSE</sequence>
<keyword evidence="1" id="KW-0812">Transmembrane</keyword>
<comment type="caution">
    <text evidence="3">The sequence shown here is derived from an EMBL/GenBank/DDBJ whole genome shotgun (WGS) entry which is preliminary data.</text>
</comment>
<keyword evidence="3" id="KW-0418">Kinase</keyword>
<dbReference type="InterPro" id="IPR003660">
    <property type="entry name" value="HAMP_dom"/>
</dbReference>